<evidence type="ECO:0000313" key="5">
    <source>
        <dbReference type="Proteomes" id="UP000031802"/>
    </source>
</evidence>
<protein>
    <submittedName>
        <fullName evidence="4">TetR family transcriptional regulator</fullName>
    </submittedName>
</protein>
<sequence>MTNKRNQIKGFCRNVDEKKERLKKAFGYILKDKGFGNLGVNKVSLEAGISKNLIYRYFGDFKTLIEQYSEGIDYWTSQAEKRDYSEMTEKDVLKNLLGEQFNYLILNPEMRQLVLWGLHESNYNTTSLLKKRELFAERLILQKADKRFDGRIDYRGVVSVLMAAVYHLAAYSSVQKANFCGIDLSQDKGRKRVLDAINLILDNIYDLNEDKKKATNDNE</sequence>
<evidence type="ECO:0000256" key="2">
    <source>
        <dbReference type="PROSITE-ProRule" id="PRU00335"/>
    </source>
</evidence>
<keyword evidence="5" id="KW-1185">Reference proteome</keyword>
<dbReference type="PATRIC" id="fig|1229276.3.peg.1588"/>
<dbReference type="Proteomes" id="UP000031802">
    <property type="component" value="Unassembled WGS sequence"/>
</dbReference>
<dbReference type="Gene3D" id="1.10.357.10">
    <property type="entry name" value="Tetracycline Repressor, domain 2"/>
    <property type="match status" value="1"/>
</dbReference>
<dbReference type="GO" id="GO:0003677">
    <property type="term" value="F:DNA binding"/>
    <property type="evidence" value="ECO:0007669"/>
    <property type="project" value="UniProtKB-UniRule"/>
</dbReference>
<name>A0A0B8T935_9SPHI</name>
<keyword evidence="1 2" id="KW-0238">DNA-binding</keyword>
<dbReference type="OrthoDB" id="836882at2"/>
<reference evidence="5" key="1">
    <citation type="submission" date="2014-04" db="EMBL/GenBank/DDBJ databases">
        <title>Whole-Genome optical mapping and complete genome sequence of Sphingobacterium deserti sp. nov., a new spaces isolated from desert in the west of China.</title>
        <authorList>
            <person name="Teng C."/>
            <person name="Zhou Z."/>
            <person name="Li X."/>
            <person name="Chen M."/>
            <person name="Lin M."/>
            <person name="Wang L."/>
            <person name="Su S."/>
            <person name="Zhang C."/>
            <person name="Zhang W."/>
        </authorList>
    </citation>
    <scope>NUCLEOTIDE SEQUENCE [LARGE SCALE GENOMIC DNA]</scope>
    <source>
        <strain evidence="5">ACCC05744</strain>
    </source>
</reference>
<comment type="caution">
    <text evidence="4">The sequence shown here is derived from an EMBL/GenBank/DDBJ whole genome shotgun (WGS) entry which is preliminary data.</text>
</comment>
<reference evidence="4 5" key="2">
    <citation type="journal article" date="2015" name="PLoS ONE">
        <title>Whole-Genome Optical Mapping and Finished Genome Sequence of Sphingobacterium deserti sp. nov., a New Species Isolated from the Western Desert of China.</title>
        <authorList>
            <person name="Teng C."/>
            <person name="Zhou Z."/>
            <person name="Molnar I."/>
            <person name="Li X."/>
            <person name="Tang R."/>
            <person name="Chen M."/>
            <person name="Wang L."/>
            <person name="Su S."/>
            <person name="Zhang W."/>
            <person name="Lin M."/>
        </authorList>
    </citation>
    <scope>NUCLEOTIDE SEQUENCE [LARGE SCALE GENOMIC DNA]</scope>
    <source>
        <strain evidence="5">ACCC05744</strain>
    </source>
</reference>
<evidence type="ECO:0000313" key="4">
    <source>
        <dbReference type="EMBL" id="KGE14505.1"/>
    </source>
</evidence>
<proteinExistence type="predicted"/>
<feature type="domain" description="HTH tetR-type" evidence="3">
    <location>
        <begin position="16"/>
        <end position="76"/>
    </location>
</feature>
<dbReference type="STRING" id="1229276.DI53_1534"/>
<dbReference type="eggNOG" id="COG1309">
    <property type="taxonomic scope" value="Bacteria"/>
</dbReference>
<dbReference type="AlphaFoldDB" id="A0A0B8T935"/>
<dbReference type="Pfam" id="PF00440">
    <property type="entry name" value="TetR_N"/>
    <property type="match status" value="1"/>
</dbReference>
<evidence type="ECO:0000256" key="1">
    <source>
        <dbReference type="ARBA" id="ARBA00023125"/>
    </source>
</evidence>
<dbReference type="PROSITE" id="PS50977">
    <property type="entry name" value="HTH_TETR_2"/>
    <property type="match status" value="1"/>
</dbReference>
<accession>A0A0B8T935</accession>
<dbReference type="InterPro" id="IPR001647">
    <property type="entry name" value="HTH_TetR"/>
</dbReference>
<organism evidence="4 5">
    <name type="scientific">Sphingobacterium deserti</name>
    <dbReference type="NCBI Taxonomy" id="1229276"/>
    <lineage>
        <taxon>Bacteria</taxon>
        <taxon>Pseudomonadati</taxon>
        <taxon>Bacteroidota</taxon>
        <taxon>Sphingobacteriia</taxon>
        <taxon>Sphingobacteriales</taxon>
        <taxon>Sphingobacteriaceae</taxon>
        <taxon>Sphingobacterium</taxon>
    </lineage>
</organism>
<evidence type="ECO:0000259" key="3">
    <source>
        <dbReference type="PROSITE" id="PS50977"/>
    </source>
</evidence>
<dbReference type="EMBL" id="JJMU01000024">
    <property type="protein sequence ID" value="KGE14505.1"/>
    <property type="molecule type" value="Genomic_DNA"/>
</dbReference>
<dbReference type="RefSeq" id="WP_037497293.1">
    <property type="nucleotide sequence ID" value="NZ_JJMU01000024.1"/>
</dbReference>
<feature type="DNA-binding region" description="H-T-H motif" evidence="2">
    <location>
        <begin position="39"/>
        <end position="58"/>
    </location>
</feature>
<dbReference type="InterPro" id="IPR009057">
    <property type="entry name" value="Homeodomain-like_sf"/>
</dbReference>
<dbReference type="SUPFAM" id="SSF46689">
    <property type="entry name" value="Homeodomain-like"/>
    <property type="match status" value="1"/>
</dbReference>
<gene>
    <name evidence="4" type="ORF">DI53_1534</name>
</gene>